<dbReference type="InParanoid" id="A0A6J2XSX6"/>
<feature type="region of interest" description="Disordered" evidence="1">
    <location>
        <begin position="27"/>
        <end position="46"/>
    </location>
</feature>
<evidence type="ECO:0000259" key="3">
    <source>
        <dbReference type="PROSITE" id="PS51465"/>
    </source>
</evidence>
<dbReference type="SUPFAM" id="SSF100895">
    <property type="entry name" value="Kazal-type serine protease inhibitors"/>
    <property type="match status" value="1"/>
</dbReference>
<dbReference type="GeneID" id="115881318"/>
<keyword evidence="4" id="KW-1185">Reference proteome</keyword>
<dbReference type="AlphaFoldDB" id="A0A6J2XSX6"/>
<dbReference type="InterPro" id="IPR039932">
    <property type="entry name" value="Spink4-like"/>
</dbReference>
<dbReference type="Pfam" id="PF00050">
    <property type="entry name" value="Kazal_1"/>
    <property type="match status" value="1"/>
</dbReference>
<feature type="signal peptide" evidence="2">
    <location>
        <begin position="1"/>
        <end position="22"/>
    </location>
</feature>
<dbReference type="SMART" id="SM00280">
    <property type="entry name" value="KAZAL"/>
    <property type="match status" value="1"/>
</dbReference>
<dbReference type="PANTHER" id="PTHR21179:SF1">
    <property type="entry name" value="KAZ1-TYPE SERINE PROTEASE INHIBITOR-LIKE PROTEIN TYPE EPSILON-RELATED"/>
    <property type="match status" value="1"/>
</dbReference>
<dbReference type="InterPro" id="IPR036058">
    <property type="entry name" value="Kazal_dom_sf"/>
</dbReference>
<dbReference type="Gene3D" id="3.30.60.30">
    <property type="match status" value="1"/>
</dbReference>
<feature type="chain" id="PRO_5026832145" evidence="2">
    <location>
        <begin position="23"/>
        <end position="102"/>
    </location>
</feature>
<evidence type="ECO:0000313" key="5">
    <source>
        <dbReference type="RefSeq" id="XP_030754613.1"/>
    </source>
</evidence>
<organism evidence="4 5">
    <name type="scientific">Sitophilus oryzae</name>
    <name type="common">Rice weevil</name>
    <name type="synonym">Curculio oryzae</name>
    <dbReference type="NCBI Taxonomy" id="7048"/>
    <lineage>
        <taxon>Eukaryota</taxon>
        <taxon>Metazoa</taxon>
        <taxon>Ecdysozoa</taxon>
        <taxon>Arthropoda</taxon>
        <taxon>Hexapoda</taxon>
        <taxon>Insecta</taxon>
        <taxon>Pterygota</taxon>
        <taxon>Neoptera</taxon>
        <taxon>Endopterygota</taxon>
        <taxon>Coleoptera</taxon>
        <taxon>Polyphaga</taxon>
        <taxon>Cucujiformia</taxon>
        <taxon>Curculionidae</taxon>
        <taxon>Dryophthorinae</taxon>
        <taxon>Sitophilus</taxon>
    </lineage>
</organism>
<dbReference type="PROSITE" id="PS51465">
    <property type="entry name" value="KAZAL_2"/>
    <property type="match status" value="1"/>
</dbReference>
<accession>A0A6J2XSX6</accession>
<dbReference type="RefSeq" id="XP_030754613.1">
    <property type="nucleotide sequence ID" value="XM_030898753.1"/>
</dbReference>
<dbReference type="GO" id="GO:0004867">
    <property type="term" value="F:serine-type endopeptidase inhibitor activity"/>
    <property type="evidence" value="ECO:0007669"/>
    <property type="project" value="InterPro"/>
</dbReference>
<dbReference type="Proteomes" id="UP000504635">
    <property type="component" value="Unplaced"/>
</dbReference>
<gene>
    <name evidence="5" type="primary">LOC115881318</name>
</gene>
<feature type="compositionally biased region" description="Low complexity" evidence="1">
    <location>
        <begin position="34"/>
        <end position="45"/>
    </location>
</feature>
<name>A0A6J2XSX6_SITOR</name>
<sequence length="102" mass="11150">MNTKLHCLCFLAIFAFLQLSVAQDTPQQGNINPESSTETSTTTTTASPRFRSCFANCRTVSHYNPVCGSNGVTYDNEQRLNCAQRCGLDVQLVRGGTCAPLR</sequence>
<evidence type="ECO:0000313" key="4">
    <source>
        <dbReference type="Proteomes" id="UP000504635"/>
    </source>
</evidence>
<keyword evidence="2" id="KW-0732">Signal</keyword>
<dbReference type="KEGG" id="soy:115881318"/>
<proteinExistence type="predicted"/>
<protein>
    <submittedName>
        <fullName evidence="5">Uncharacterized protein LOC115881318</fullName>
    </submittedName>
</protein>
<feature type="domain" description="Kazal-like" evidence="3">
    <location>
        <begin position="47"/>
        <end position="100"/>
    </location>
</feature>
<reference evidence="5" key="1">
    <citation type="submission" date="2025-08" db="UniProtKB">
        <authorList>
            <consortium name="RefSeq"/>
        </authorList>
    </citation>
    <scope>IDENTIFICATION</scope>
    <source>
        <tissue evidence="5">Gonads</tissue>
    </source>
</reference>
<dbReference type="PANTHER" id="PTHR21179">
    <property type="entry name" value="SERINE-TYPE ENDOPEPTIDASE INHIBITOR"/>
    <property type="match status" value="1"/>
</dbReference>
<dbReference type="OrthoDB" id="126772at2759"/>
<evidence type="ECO:0000256" key="1">
    <source>
        <dbReference type="SAM" id="MobiDB-lite"/>
    </source>
</evidence>
<evidence type="ECO:0000256" key="2">
    <source>
        <dbReference type="SAM" id="SignalP"/>
    </source>
</evidence>
<dbReference type="CDD" id="cd00104">
    <property type="entry name" value="KAZAL_FS"/>
    <property type="match status" value="1"/>
</dbReference>
<dbReference type="InterPro" id="IPR002350">
    <property type="entry name" value="Kazal_dom"/>
</dbReference>